<proteinExistence type="predicted"/>
<evidence type="ECO:0000313" key="2">
    <source>
        <dbReference type="Proteomes" id="UP001199525"/>
    </source>
</evidence>
<reference evidence="1 2" key="1">
    <citation type="journal article" date="2021" name="Microorganisms">
        <title>Genome Evolution of Filamentous Cyanobacterium Nostoc Species: From Facultative Symbiosis to Free Living.</title>
        <authorList>
            <person name="Huo D."/>
            <person name="Li H."/>
            <person name="Cai F."/>
            <person name="Guo X."/>
            <person name="Qiao Z."/>
            <person name="Wang W."/>
            <person name="Yu G."/>
            <person name="Li R."/>
        </authorList>
    </citation>
    <scope>NUCLEOTIDE SEQUENCE [LARGE SCALE GENOMIC DNA]</scope>
    <source>
        <strain evidence="1 2">CHAB 5714</strain>
    </source>
</reference>
<protein>
    <submittedName>
        <fullName evidence="1">Uncharacterized protein</fullName>
    </submittedName>
</protein>
<organism evidence="1 2">
    <name type="scientific">Nostoc favosum CHAB5714</name>
    <dbReference type="NCBI Taxonomy" id="2780399"/>
    <lineage>
        <taxon>Bacteria</taxon>
        <taxon>Bacillati</taxon>
        <taxon>Cyanobacteriota</taxon>
        <taxon>Cyanophyceae</taxon>
        <taxon>Nostocales</taxon>
        <taxon>Nostocaceae</taxon>
        <taxon>Nostoc</taxon>
        <taxon>Nostoc favosum</taxon>
    </lineage>
</organism>
<dbReference type="RefSeq" id="WP_229483962.1">
    <property type="nucleotide sequence ID" value="NZ_JAIVFQ010000007.1"/>
</dbReference>
<evidence type="ECO:0000313" key="1">
    <source>
        <dbReference type="EMBL" id="MCC5599071.1"/>
    </source>
</evidence>
<name>A0ABS8I5D7_9NOSO</name>
<dbReference type="EMBL" id="JAIVFQ010000007">
    <property type="protein sequence ID" value="MCC5599071.1"/>
    <property type="molecule type" value="Genomic_DNA"/>
</dbReference>
<accession>A0ABS8I5D7</accession>
<dbReference type="Proteomes" id="UP001199525">
    <property type="component" value="Unassembled WGS sequence"/>
</dbReference>
<comment type="caution">
    <text evidence="1">The sequence shown here is derived from an EMBL/GenBank/DDBJ whole genome shotgun (WGS) entry which is preliminary data.</text>
</comment>
<gene>
    <name evidence="1" type="ORF">LC586_07535</name>
</gene>
<keyword evidence="2" id="KW-1185">Reference proteome</keyword>
<sequence>MEQTKPTATESEQIAYINDETTPSFKRRVVGTLQAGSEAAINEFILENKYLKVAKAAVKGWLQPGS</sequence>